<dbReference type="AlphaFoldDB" id="A0AAN6YU63"/>
<dbReference type="PANTHER" id="PTHR11552">
    <property type="entry name" value="GLUCOSE-METHANOL-CHOLINE GMC OXIDOREDUCTASE"/>
    <property type="match status" value="1"/>
</dbReference>
<feature type="transmembrane region" description="Helical" evidence="3">
    <location>
        <begin position="306"/>
        <end position="326"/>
    </location>
</feature>
<comment type="caution">
    <text evidence="5">The sequence shown here is derived from an EMBL/GenBank/DDBJ whole genome shotgun (WGS) entry which is preliminary data.</text>
</comment>
<dbReference type="SUPFAM" id="SSF51905">
    <property type="entry name" value="FAD/NAD(P)-binding domain"/>
    <property type="match status" value="1"/>
</dbReference>
<evidence type="ECO:0000256" key="1">
    <source>
        <dbReference type="ARBA" id="ARBA00010790"/>
    </source>
</evidence>
<dbReference type="Pfam" id="PF05199">
    <property type="entry name" value="GMC_oxred_C"/>
    <property type="match status" value="1"/>
</dbReference>
<dbReference type="Proteomes" id="UP001301958">
    <property type="component" value="Unassembled WGS sequence"/>
</dbReference>
<dbReference type="Gene3D" id="1.20.58.340">
    <property type="entry name" value="Magnesium transport protein CorA, transmembrane region"/>
    <property type="match status" value="1"/>
</dbReference>
<dbReference type="GO" id="GO:0050660">
    <property type="term" value="F:flavin adenine dinucleotide binding"/>
    <property type="evidence" value="ECO:0007669"/>
    <property type="project" value="InterPro"/>
</dbReference>
<gene>
    <name evidence="5" type="ORF">QBC38DRAFT_447737</name>
</gene>
<dbReference type="InterPro" id="IPR007867">
    <property type="entry name" value="GMC_OxRtase_C"/>
</dbReference>
<dbReference type="InterPro" id="IPR036188">
    <property type="entry name" value="FAD/NAD-bd_sf"/>
</dbReference>
<protein>
    <recommendedName>
        <fullName evidence="4">Glucose-methanol-choline oxidoreductase N-terminal domain-containing protein</fullName>
    </recommendedName>
</protein>
<dbReference type="GO" id="GO:0016614">
    <property type="term" value="F:oxidoreductase activity, acting on CH-OH group of donors"/>
    <property type="evidence" value="ECO:0007669"/>
    <property type="project" value="InterPro"/>
</dbReference>
<proteinExistence type="inferred from homology"/>
<evidence type="ECO:0000256" key="3">
    <source>
        <dbReference type="SAM" id="Phobius"/>
    </source>
</evidence>
<dbReference type="Gene3D" id="3.50.50.60">
    <property type="entry name" value="FAD/NAD(P)-binding domain"/>
    <property type="match status" value="1"/>
</dbReference>
<dbReference type="PANTHER" id="PTHR11552:SF210">
    <property type="entry name" value="GLUCOSE-METHANOL-CHOLINE OXIDOREDUCTASE N-TERMINAL DOMAIN-CONTAINING PROTEIN-RELATED"/>
    <property type="match status" value="1"/>
</dbReference>
<feature type="transmembrane region" description="Helical" evidence="3">
    <location>
        <begin position="88"/>
        <end position="111"/>
    </location>
</feature>
<name>A0AAN6YU63_9PEZI</name>
<organism evidence="5 6">
    <name type="scientific">Podospora fimiseda</name>
    <dbReference type="NCBI Taxonomy" id="252190"/>
    <lineage>
        <taxon>Eukaryota</taxon>
        <taxon>Fungi</taxon>
        <taxon>Dikarya</taxon>
        <taxon>Ascomycota</taxon>
        <taxon>Pezizomycotina</taxon>
        <taxon>Sordariomycetes</taxon>
        <taxon>Sordariomycetidae</taxon>
        <taxon>Sordariales</taxon>
        <taxon>Podosporaceae</taxon>
        <taxon>Podospora</taxon>
    </lineage>
</organism>
<reference evidence="5" key="1">
    <citation type="journal article" date="2023" name="Mol. Phylogenet. Evol.">
        <title>Genome-scale phylogeny and comparative genomics of the fungal order Sordariales.</title>
        <authorList>
            <person name="Hensen N."/>
            <person name="Bonometti L."/>
            <person name="Westerberg I."/>
            <person name="Brannstrom I.O."/>
            <person name="Guillou S."/>
            <person name="Cros-Aarteil S."/>
            <person name="Calhoun S."/>
            <person name="Haridas S."/>
            <person name="Kuo A."/>
            <person name="Mondo S."/>
            <person name="Pangilinan J."/>
            <person name="Riley R."/>
            <person name="LaButti K."/>
            <person name="Andreopoulos B."/>
            <person name="Lipzen A."/>
            <person name="Chen C."/>
            <person name="Yan M."/>
            <person name="Daum C."/>
            <person name="Ng V."/>
            <person name="Clum A."/>
            <person name="Steindorff A."/>
            <person name="Ohm R.A."/>
            <person name="Martin F."/>
            <person name="Silar P."/>
            <person name="Natvig D.O."/>
            <person name="Lalanne C."/>
            <person name="Gautier V."/>
            <person name="Ament-Velasquez S.L."/>
            <person name="Kruys A."/>
            <person name="Hutchinson M.I."/>
            <person name="Powell A.J."/>
            <person name="Barry K."/>
            <person name="Miller A.N."/>
            <person name="Grigoriev I.V."/>
            <person name="Debuchy R."/>
            <person name="Gladieux P."/>
            <person name="Hiltunen Thoren M."/>
            <person name="Johannesson H."/>
        </authorList>
    </citation>
    <scope>NUCLEOTIDE SEQUENCE</scope>
    <source>
        <strain evidence="5">CBS 990.96</strain>
    </source>
</reference>
<feature type="region of interest" description="Disordered" evidence="2">
    <location>
        <begin position="399"/>
        <end position="435"/>
    </location>
</feature>
<keyword evidence="3" id="KW-0472">Membrane</keyword>
<keyword evidence="6" id="KW-1185">Reference proteome</keyword>
<feature type="transmembrane region" description="Helical" evidence="3">
    <location>
        <begin position="131"/>
        <end position="157"/>
    </location>
</feature>
<dbReference type="PROSITE" id="PS00624">
    <property type="entry name" value="GMC_OXRED_2"/>
    <property type="match status" value="1"/>
</dbReference>
<feature type="domain" description="Glucose-methanol-choline oxidoreductase N-terminal" evidence="4">
    <location>
        <begin position="737"/>
        <end position="751"/>
    </location>
</feature>
<sequence>MDNPARRTSTLRLIIAGCDKDSTDLPDHAIGKTSWQSPISRHDLELLRIKFGLPRATSMIVPQGRAPHQETHFHHFNFHTSEANDDRIGIAMMLPGSTLVGVCASLFMSYSPSTKRTNALLLCHQWTQANYISDIIIGLASLMTHPAAIPAILCNNFQESLLKRMTRTWHAVFDVELGSGQSGIKIVSPHEKILPSGKCDDPGLSRRAISAAQLAIAWDSYAPQSRTLIHSVLGFLDKLDAEGESKSGLYSKQSGILREYLELRSLRAETINNHLAHTSNEINRSLAESSQSIAIQTQRDSSAMKAIAVLTMTFLPATYIASLFATPGINSANPSQKIYWAVTIPLTAFVLGIWAVWTHLTARNLQHIPQKLSTSSITTDPGAETMMLFEDAPQVYSTASGRGEQQGVGPTAVPLYGQNSTSRRRGRSASLPPVQDSSLTHFNLNSITEAKTNHPPSAPRVTMSSQHDFIIIGGGTSGLVVAARLTEDPNTSVLVIEAGSEHTNDPRIRTPALWLSLLGSPDFDWNYKTIPQVGLNGKIIPLSQGKLLGGSSAINGLAFVANSKAAVDAWAGFGNPGWDWETLGPYYKKFHTLVPASSKASDHLRLYYVDETLHAKDGPIQASFPEESTDPLPSAWVDTISALGFPATGDPFTGKFSGGYINPLTVDANTRTRSDAATAYFTPAKSRPNLHIITGALAEKIIFDTSNPIPKAIGVQIQQAGITSILPVKKEIILAAGPFGSPKLLELSGIGNQDLLKKFNIPLLINNPNVGENLQDHPVSTISFQVNEGVKTIDALARQDPEAVTSAMHEYDTNQSGPFAVGNYTGALLPVPDFVEPKNGKAILQEVLTKNTTSKSDDSAPHHTSFVHSVLADPTEGVGNMFMYAACANVSSPTVGADIIVKDETPANFISICAALCFPLSRGSAHITSSNPSDESEIDPRYLTHPLDLEVQARLLRYAETIASTEPLSKYIEKNGRRNPGAPASLDDLEVTKQYAKISALSCWHLTSTCAMLPRDRGGVVDSQLHVHGVQGLRIVDSSIIPLATRGNTQTTVYAVAERAADLIKQDFGIVSRN</sequence>
<reference evidence="5" key="2">
    <citation type="submission" date="2023-05" db="EMBL/GenBank/DDBJ databases">
        <authorList>
            <consortium name="Lawrence Berkeley National Laboratory"/>
            <person name="Steindorff A."/>
            <person name="Hensen N."/>
            <person name="Bonometti L."/>
            <person name="Westerberg I."/>
            <person name="Brannstrom I.O."/>
            <person name="Guillou S."/>
            <person name="Cros-Aarteil S."/>
            <person name="Calhoun S."/>
            <person name="Haridas S."/>
            <person name="Kuo A."/>
            <person name="Mondo S."/>
            <person name="Pangilinan J."/>
            <person name="Riley R."/>
            <person name="Labutti K."/>
            <person name="Andreopoulos B."/>
            <person name="Lipzen A."/>
            <person name="Chen C."/>
            <person name="Yanf M."/>
            <person name="Daum C."/>
            <person name="Ng V."/>
            <person name="Clum A."/>
            <person name="Ohm R."/>
            <person name="Martin F."/>
            <person name="Silar P."/>
            <person name="Natvig D."/>
            <person name="Lalanne C."/>
            <person name="Gautier V."/>
            <person name="Ament-Velasquez S.L."/>
            <person name="Kruys A."/>
            <person name="Hutchinson M.I."/>
            <person name="Powell A.J."/>
            <person name="Barry K."/>
            <person name="Miller A.N."/>
            <person name="Grigoriev I.V."/>
            <person name="Debuchy R."/>
            <person name="Gladieux P."/>
            <person name="Thoren M.H."/>
            <person name="Johannesson H."/>
        </authorList>
    </citation>
    <scope>NUCLEOTIDE SEQUENCE</scope>
    <source>
        <strain evidence="5">CBS 990.96</strain>
    </source>
</reference>
<dbReference type="EMBL" id="MU865443">
    <property type="protein sequence ID" value="KAK4223047.1"/>
    <property type="molecule type" value="Genomic_DNA"/>
</dbReference>
<feature type="transmembrane region" description="Helical" evidence="3">
    <location>
        <begin position="338"/>
        <end position="357"/>
    </location>
</feature>
<keyword evidence="3" id="KW-1133">Transmembrane helix</keyword>
<dbReference type="InterPro" id="IPR000172">
    <property type="entry name" value="GMC_OxRdtase_N"/>
</dbReference>
<comment type="similarity">
    <text evidence="1">Belongs to the GMC oxidoreductase family.</text>
</comment>
<dbReference type="Pfam" id="PF00732">
    <property type="entry name" value="GMC_oxred_N"/>
    <property type="match status" value="1"/>
</dbReference>
<evidence type="ECO:0000313" key="5">
    <source>
        <dbReference type="EMBL" id="KAK4223047.1"/>
    </source>
</evidence>
<keyword evidence="3" id="KW-0812">Transmembrane</keyword>
<evidence type="ECO:0000259" key="4">
    <source>
        <dbReference type="PROSITE" id="PS00624"/>
    </source>
</evidence>
<evidence type="ECO:0000256" key="2">
    <source>
        <dbReference type="SAM" id="MobiDB-lite"/>
    </source>
</evidence>
<dbReference type="Gene3D" id="3.30.560.10">
    <property type="entry name" value="Glucose Oxidase, domain 3"/>
    <property type="match status" value="1"/>
</dbReference>
<dbReference type="InterPro" id="IPR012132">
    <property type="entry name" value="GMC_OxRdtase"/>
</dbReference>
<accession>A0AAN6YU63</accession>
<dbReference type="SUPFAM" id="SSF54373">
    <property type="entry name" value="FAD-linked reductases, C-terminal domain"/>
    <property type="match status" value="1"/>
</dbReference>
<evidence type="ECO:0000313" key="6">
    <source>
        <dbReference type="Proteomes" id="UP001301958"/>
    </source>
</evidence>